<dbReference type="Gene3D" id="2.30.31.10">
    <property type="entry name" value="Transcriptional Coactivator Pc4, Chain A"/>
    <property type="match status" value="1"/>
</dbReference>
<keyword evidence="4" id="KW-1133">Transmembrane helix</keyword>
<dbReference type="AlphaFoldDB" id="A0A3P8T8H1"/>
<comment type="function">
    <text evidence="2">General coactivator that functions cooperatively with TAFs and mediates functional interactions between upstream activators and the general transcriptional machinery. May be involved in stabilizing the multiprotein transcription complex. Binds single-stranded DNA. Also binds, in vitro, non-specifically to double-stranded DNA (ds DNA).</text>
</comment>
<reference evidence="6" key="3">
    <citation type="submission" date="2025-09" db="UniProtKB">
        <authorList>
            <consortium name="Ensembl"/>
        </authorList>
    </citation>
    <scope>IDENTIFICATION</scope>
</reference>
<evidence type="ECO:0000256" key="1">
    <source>
        <dbReference type="ARBA" id="ARBA00013386"/>
    </source>
</evidence>
<feature type="domain" description="Transcriptional coactivator p15 (PC4) C-terminal" evidence="5">
    <location>
        <begin position="70"/>
        <end position="93"/>
    </location>
</feature>
<feature type="transmembrane region" description="Helical" evidence="4">
    <location>
        <begin position="38"/>
        <end position="60"/>
    </location>
</feature>
<dbReference type="GO" id="GO:0006355">
    <property type="term" value="P:regulation of DNA-templated transcription"/>
    <property type="evidence" value="ECO:0007669"/>
    <property type="project" value="InterPro"/>
</dbReference>
<dbReference type="Pfam" id="PF02229">
    <property type="entry name" value="PC4"/>
    <property type="match status" value="1"/>
</dbReference>
<dbReference type="Proteomes" id="UP000265080">
    <property type="component" value="Chromosome 14"/>
</dbReference>
<evidence type="ECO:0000313" key="7">
    <source>
        <dbReference type="Proteomes" id="UP000265080"/>
    </source>
</evidence>
<evidence type="ECO:0000256" key="2">
    <source>
        <dbReference type="ARBA" id="ARBA00024848"/>
    </source>
</evidence>
<dbReference type="SUPFAM" id="SSF54447">
    <property type="entry name" value="ssDNA-binding transcriptional regulator domain"/>
    <property type="match status" value="1"/>
</dbReference>
<dbReference type="InterPro" id="IPR009044">
    <property type="entry name" value="ssDNA-bd_transcriptional_reg"/>
</dbReference>
<organism evidence="6 7">
    <name type="scientific">Amphiprion percula</name>
    <name type="common">Orange clownfish</name>
    <name type="synonym">Lutjanus percula</name>
    <dbReference type="NCBI Taxonomy" id="161767"/>
    <lineage>
        <taxon>Eukaryota</taxon>
        <taxon>Metazoa</taxon>
        <taxon>Chordata</taxon>
        <taxon>Craniata</taxon>
        <taxon>Vertebrata</taxon>
        <taxon>Euteleostomi</taxon>
        <taxon>Actinopterygii</taxon>
        <taxon>Neopterygii</taxon>
        <taxon>Teleostei</taxon>
        <taxon>Neoteleostei</taxon>
        <taxon>Acanthomorphata</taxon>
        <taxon>Ovalentaria</taxon>
        <taxon>Pomacentridae</taxon>
        <taxon>Amphiprion</taxon>
    </lineage>
</organism>
<name>A0A3P8T8H1_AMPPE</name>
<keyword evidence="7" id="KW-1185">Reference proteome</keyword>
<dbReference type="GO" id="GO:0003677">
    <property type="term" value="F:DNA binding"/>
    <property type="evidence" value="ECO:0007669"/>
    <property type="project" value="InterPro"/>
</dbReference>
<evidence type="ECO:0000256" key="4">
    <source>
        <dbReference type="SAM" id="Phobius"/>
    </source>
</evidence>
<evidence type="ECO:0000313" key="6">
    <source>
        <dbReference type="Ensembl" id="ENSAPEP00000020348.1"/>
    </source>
</evidence>
<sequence>MFLPNETHCSAVKAKVSKTLNMGLLMCDKWSHGGSPGPFYTCCFLYILLGNLYYIMYIYIMLYNGGDMFQFGKMRYVSVRDFKGKVLIDIREY</sequence>
<dbReference type="STRING" id="161767.ENSAPEP00000020348"/>
<reference evidence="6" key="2">
    <citation type="submission" date="2025-08" db="UniProtKB">
        <authorList>
            <consortium name="Ensembl"/>
        </authorList>
    </citation>
    <scope>IDENTIFICATION</scope>
</reference>
<evidence type="ECO:0000256" key="3">
    <source>
        <dbReference type="ARBA" id="ARBA00031984"/>
    </source>
</evidence>
<proteinExistence type="predicted"/>
<keyword evidence="4" id="KW-0472">Membrane</keyword>
<protein>
    <recommendedName>
        <fullName evidence="1">Activated RNA polymerase II transcriptional coactivator p15</fullName>
    </recommendedName>
    <alternativeName>
        <fullName evidence="3">SUB1 homolog</fullName>
    </alternativeName>
</protein>
<accession>A0A3P8T8H1</accession>
<reference evidence="6 7" key="1">
    <citation type="submission" date="2018-03" db="EMBL/GenBank/DDBJ databases">
        <title>Finding Nemo's genes: A chromosome-scale reference assembly of the genome of the orange clownfish Amphiprion percula.</title>
        <authorList>
            <person name="Lehmann R."/>
        </authorList>
    </citation>
    <scope>NUCLEOTIDE SEQUENCE</scope>
</reference>
<dbReference type="InterPro" id="IPR003173">
    <property type="entry name" value="PC4_C"/>
</dbReference>
<evidence type="ECO:0000259" key="5">
    <source>
        <dbReference type="Pfam" id="PF02229"/>
    </source>
</evidence>
<keyword evidence="4" id="KW-0812">Transmembrane</keyword>
<dbReference type="Ensembl" id="ENSAPET00000020893.1">
    <property type="protein sequence ID" value="ENSAPEP00000020348.1"/>
    <property type="gene ID" value="ENSAPEG00000014532.1"/>
</dbReference>